<feature type="compositionally biased region" description="Low complexity" evidence="6">
    <location>
        <begin position="224"/>
        <end position="247"/>
    </location>
</feature>
<dbReference type="InterPro" id="IPR036390">
    <property type="entry name" value="WH_DNA-bd_sf"/>
</dbReference>
<dbReference type="InterPro" id="IPR036388">
    <property type="entry name" value="WH-like_DNA-bd_sf"/>
</dbReference>
<protein>
    <submittedName>
        <fullName evidence="8">Transcriptional regulator family: Forkhead</fullName>
    </submittedName>
</protein>
<proteinExistence type="predicted"/>
<dbReference type="PROSITE" id="PS50039">
    <property type="entry name" value="FORK_HEAD_3"/>
    <property type="match status" value="1"/>
</dbReference>
<feature type="compositionally biased region" description="Basic residues" evidence="6">
    <location>
        <begin position="404"/>
        <end position="416"/>
    </location>
</feature>
<dbReference type="GO" id="GO:0000981">
    <property type="term" value="F:DNA-binding transcription factor activity, RNA polymerase II-specific"/>
    <property type="evidence" value="ECO:0007669"/>
    <property type="project" value="TreeGrafter"/>
</dbReference>
<reference evidence="8" key="1">
    <citation type="submission" date="2023-11" db="EMBL/GenBank/DDBJ databases">
        <title>The genome sequences of three competitors of mushroom-forming fungi.</title>
        <authorList>
            <person name="Beijen E."/>
            <person name="Ohm R.A."/>
        </authorList>
    </citation>
    <scope>NUCLEOTIDE SEQUENCE</scope>
    <source>
        <strain evidence="8">CBS 100526</strain>
    </source>
</reference>
<dbReference type="Pfam" id="PF00250">
    <property type="entry name" value="Forkhead"/>
    <property type="match status" value="1"/>
</dbReference>
<evidence type="ECO:0000259" key="7">
    <source>
        <dbReference type="PROSITE" id="PS50039"/>
    </source>
</evidence>
<evidence type="ECO:0000256" key="2">
    <source>
        <dbReference type="ARBA" id="ARBA00023125"/>
    </source>
</evidence>
<feature type="region of interest" description="Disordered" evidence="6">
    <location>
        <begin position="201"/>
        <end position="251"/>
    </location>
</feature>
<dbReference type="PRINTS" id="PR00053">
    <property type="entry name" value="FORKHEAD"/>
</dbReference>
<dbReference type="PANTHER" id="PTHR46078">
    <property type="entry name" value="FORKHEAD BOX PROTEIN J2 FAMILY MEMBER"/>
    <property type="match status" value="1"/>
</dbReference>
<keyword evidence="2 5" id="KW-0238">DNA-binding</keyword>
<evidence type="ECO:0000256" key="3">
    <source>
        <dbReference type="ARBA" id="ARBA00023163"/>
    </source>
</evidence>
<evidence type="ECO:0000313" key="9">
    <source>
        <dbReference type="Proteomes" id="UP001273209"/>
    </source>
</evidence>
<dbReference type="InterPro" id="IPR001766">
    <property type="entry name" value="Fork_head_dom"/>
</dbReference>
<dbReference type="Gene3D" id="1.10.10.10">
    <property type="entry name" value="Winged helix-like DNA-binding domain superfamily/Winged helix DNA-binding domain"/>
    <property type="match status" value="1"/>
</dbReference>
<gene>
    <name evidence="8" type="ORF">Triagg1_8220</name>
</gene>
<keyword evidence="1" id="KW-0805">Transcription regulation</keyword>
<dbReference type="GO" id="GO:0000978">
    <property type="term" value="F:RNA polymerase II cis-regulatory region sequence-specific DNA binding"/>
    <property type="evidence" value="ECO:0007669"/>
    <property type="project" value="TreeGrafter"/>
</dbReference>
<keyword evidence="3" id="KW-0804">Transcription</keyword>
<dbReference type="SUPFAM" id="SSF46785">
    <property type="entry name" value="Winged helix' DNA-binding domain"/>
    <property type="match status" value="1"/>
</dbReference>
<feature type="domain" description="Fork-head" evidence="7">
    <location>
        <begin position="297"/>
        <end position="415"/>
    </location>
</feature>
<dbReference type="PANTHER" id="PTHR46078:SF2">
    <property type="entry name" value="FORK-HEAD DOMAIN-CONTAINING PROTEIN"/>
    <property type="match status" value="1"/>
</dbReference>
<dbReference type="InterPro" id="IPR045912">
    <property type="entry name" value="FOXJ2/3-like"/>
</dbReference>
<dbReference type="EMBL" id="JAWRVG010000039">
    <property type="protein sequence ID" value="KAK4066152.1"/>
    <property type="molecule type" value="Genomic_DNA"/>
</dbReference>
<dbReference type="Proteomes" id="UP001273209">
    <property type="component" value="Unassembled WGS sequence"/>
</dbReference>
<keyword evidence="9" id="KW-1185">Reference proteome</keyword>
<evidence type="ECO:0000313" key="8">
    <source>
        <dbReference type="EMBL" id="KAK4066152.1"/>
    </source>
</evidence>
<dbReference type="GO" id="GO:0005634">
    <property type="term" value="C:nucleus"/>
    <property type="evidence" value="ECO:0007669"/>
    <property type="project" value="UniProtKB-SubCell"/>
</dbReference>
<dbReference type="PROSITE" id="PS00658">
    <property type="entry name" value="FORK_HEAD_2"/>
    <property type="match status" value="1"/>
</dbReference>
<evidence type="ECO:0000256" key="6">
    <source>
        <dbReference type="SAM" id="MobiDB-lite"/>
    </source>
</evidence>
<keyword evidence="4 5" id="KW-0539">Nucleus</keyword>
<dbReference type="RefSeq" id="XP_062752849.1">
    <property type="nucleotide sequence ID" value="XM_062903043.1"/>
</dbReference>
<sequence length="598" mass="65125">MASPILERELPVDSYTDFRHPQPVEQSGLMACCSPATLLSLPSGFEQGQQHHQPDTCSFPPAVCALPQQQQQQQQGQYDLQDPQGGQLLSPPTCCSDASLYMSPYMSYQSTIQNIWPSPPLGPGDIQNCISFQDSPVCGSACLPIYNSSNDNSPTSPSGWSTVSGYPPTTTFFPQQHPGDQSFAQVCTPMSAQDLPHHYSDMPTPYTESYHAESDSEMPTGMNVSVSSSDVMPSLSAVPPSSSVGSPEGLRAETPASLVMPKIEPMENQDAEFMDSILAVPNAADPVPASGVGHDEKNDEPYAKLIYRALMSRPDYTMTLQELYQWFRDNTNKAKNEKGGWQNSIRHNLSMNAAFKRRDRKRADGGAASTCVEDGSPLAGDAKRANEWVLEDWAVRDGVQSTTRYRKGNSGRRSNRRSSSQTNVGGGINMRRSSQRSAIKALSGQKGGCAARNARVRSQMYSQELSLADGRQYRLIESGLGSPPASSMPDDFYSMPIAIPRIDPTAIQTPGAHGADFGSADTATDLFGLQMTGPRMDQQVAGDDGVSYMGQQEHMYTAFPYELADVHLDYSGDVADQIRRYDSMTGTPRMSWATPHGM</sequence>
<evidence type="ECO:0000256" key="1">
    <source>
        <dbReference type="ARBA" id="ARBA00023015"/>
    </source>
</evidence>
<accession>A0AAE1I8T7</accession>
<name>A0AAE1I8T7_9HYPO</name>
<feature type="DNA-binding region" description="Fork-head" evidence="5">
    <location>
        <begin position="297"/>
        <end position="415"/>
    </location>
</feature>
<dbReference type="InterPro" id="IPR030456">
    <property type="entry name" value="TF_fork_head_CS_2"/>
</dbReference>
<dbReference type="SMART" id="SM00339">
    <property type="entry name" value="FH"/>
    <property type="match status" value="1"/>
</dbReference>
<feature type="region of interest" description="Disordered" evidence="6">
    <location>
        <begin position="401"/>
        <end position="435"/>
    </location>
</feature>
<evidence type="ECO:0000256" key="4">
    <source>
        <dbReference type="ARBA" id="ARBA00023242"/>
    </source>
</evidence>
<comment type="subcellular location">
    <subcellularLocation>
        <location evidence="5">Nucleus</location>
    </subcellularLocation>
</comment>
<dbReference type="GeneID" id="87922948"/>
<evidence type="ECO:0000256" key="5">
    <source>
        <dbReference type="PROSITE-ProRule" id="PRU00089"/>
    </source>
</evidence>
<comment type="caution">
    <text evidence="8">The sequence shown here is derived from an EMBL/GenBank/DDBJ whole genome shotgun (WGS) entry which is preliminary data.</text>
</comment>
<organism evidence="8 9">
    <name type="scientific">Trichoderma aggressivum f. europaeum</name>
    <dbReference type="NCBI Taxonomy" id="173218"/>
    <lineage>
        <taxon>Eukaryota</taxon>
        <taxon>Fungi</taxon>
        <taxon>Dikarya</taxon>
        <taxon>Ascomycota</taxon>
        <taxon>Pezizomycotina</taxon>
        <taxon>Sordariomycetes</taxon>
        <taxon>Hypocreomycetidae</taxon>
        <taxon>Hypocreales</taxon>
        <taxon>Hypocreaceae</taxon>
        <taxon>Trichoderma</taxon>
    </lineage>
</organism>
<dbReference type="AlphaFoldDB" id="A0AAE1I8T7"/>